<dbReference type="Proteomes" id="UP000196694">
    <property type="component" value="Unassembled WGS sequence"/>
</dbReference>
<gene>
    <name evidence="3" type="ORF">Pdsh_00860</name>
</gene>
<proteinExistence type="inferred from homology"/>
<reference evidence="3 4" key="1">
    <citation type="submission" date="2017-05" db="EMBL/GenBank/DDBJ databases">
        <title>The draft genome of the hyperthermophilic archaeon 'Pyrodictium delaneyi strain Hulk', an iron and nitrate reducer, reveals the capacity for sulfate reduction.</title>
        <authorList>
            <person name="Demey L.M."/>
            <person name="Miller C."/>
            <person name="Manzella M."/>
            <person name="Reguera G."/>
            <person name="Kashefi K."/>
        </authorList>
    </citation>
    <scope>NUCLEOTIDE SEQUENCE [LARGE SCALE GENOMIC DNA]</scope>
    <source>
        <strain evidence="3 4">Hulk</strain>
    </source>
</reference>
<evidence type="ECO:0000259" key="2">
    <source>
        <dbReference type="Pfam" id="PF01910"/>
    </source>
</evidence>
<feature type="domain" description="Thiamine-binding protein" evidence="2">
    <location>
        <begin position="12"/>
        <end position="103"/>
    </location>
</feature>
<evidence type="ECO:0000313" key="4">
    <source>
        <dbReference type="Proteomes" id="UP000196694"/>
    </source>
</evidence>
<protein>
    <recommendedName>
        <fullName evidence="2">Thiamine-binding protein domain-containing protein</fullName>
    </recommendedName>
</protein>
<dbReference type="InterPro" id="IPR029756">
    <property type="entry name" value="MTH1187/YkoF-like"/>
</dbReference>
<dbReference type="SUPFAM" id="SSF89957">
    <property type="entry name" value="MTH1187/YkoF-like"/>
    <property type="match status" value="1"/>
</dbReference>
<organism evidence="3 4">
    <name type="scientific">Pyrodictium delaneyi</name>
    <dbReference type="NCBI Taxonomy" id="1273541"/>
    <lineage>
        <taxon>Archaea</taxon>
        <taxon>Thermoproteota</taxon>
        <taxon>Thermoprotei</taxon>
        <taxon>Desulfurococcales</taxon>
        <taxon>Pyrodictiaceae</taxon>
        <taxon>Pyrodictium</taxon>
    </lineage>
</organism>
<dbReference type="InterPro" id="IPR051614">
    <property type="entry name" value="UPF0045_domain"/>
</dbReference>
<dbReference type="GO" id="GO:0005829">
    <property type="term" value="C:cytosol"/>
    <property type="evidence" value="ECO:0007669"/>
    <property type="project" value="TreeGrafter"/>
</dbReference>
<dbReference type="NCBIfam" id="TIGR00106">
    <property type="entry name" value="MTH1187 family thiamine-binding protein"/>
    <property type="match status" value="1"/>
</dbReference>
<dbReference type="PANTHER" id="PTHR33777">
    <property type="entry name" value="UPF0045 PROTEIN ECM15"/>
    <property type="match status" value="1"/>
</dbReference>
<dbReference type="EMBL" id="NCQP01000001">
    <property type="protein sequence ID" value="OWJ55395.1"/>
    <property type="molecule type" value="Genomic_DNA"/>
</dbReference>
<dbReference type="Pfam" id="PF01910">
    <property type="entry name" value="Thiamine_BP"/>
    <property type="match status" value="1"/>
</dbReference>
<dbReference type="PANTHER" id="PTHR33777:SF1">
    <property type="entry name" value="UPF0045 PROTEIN ECM15"/>
    <property type="match status" value="1"/>
</dbReference>
<dbReference type="AlphaFoldDB" id="A0A211YQR7"/>
<evidence type="ECO:0000256" key="1">
    <source>
        <dbReference type="ARBA" id="ARBA00010272"/>
    </source>
</evidence>
<dbReference type="InterPro" id="IPR002767">
    <property type="entry name" value="Thiamine_BP"/>
</dbReference>
<comment type="caution">
    <text evidence="3">The sequence shown here is derived from an EMBL/GenBank/DDBJ whole genome shotgun (WGS) entry which is preliminary data.</text>
</comment>
<name>A0A211YQR7_9CREN</name>
<keyword evidence="4" id="KW-1185">Reference proteome</keyword>
<sequence>MCLEGLQAMPVVSLKVLPVGVGTSLSRYVARVVALLEAHGYKPIVTPDTTVIHVRDLSEVGAIVRMIHDELYSMGVPRIVTIVMIDDRRDVEESSPEELVQRVIRHIEEERKNVRGDVHGVM</sequence>
<comment type="similarity">
    <text evidence="1">Belongs to the UPF0045 family.</text>
</comment>
<accession>A0A211YQR7</accession>
<evidence type="ECO:0000313" key="3">
    <source>
        <dbReference type="EMBL" id="OWJ55395.1"/>
    </source>
</evidence>
<dbReference type="Gene3D" id="3.30.70.930">
    <property type="match status" value="1"/>
</dbReference>